<keyword evidence="2" id="KW-0238">DNA-binding</keyword>
<dbReference type="Gene3D" id="1.10.150.130">
    <property type="match status" value="1"/>
</dbReference>
<sequence length="389" mass="46016">MIKFAIVYNSRNKKLRKDGTASVQIRAYLNKKRKYFATGIYVTPSQWCARNNKIVNHSNHFQYNAEIRRQLDELEAYALEWIKKHGSMTLEQLESYFKYEDVQSFTEFWKYELENDTKLTKITKKKHKTAFNYWVAYQKDVKFSELTYNLIHGFDTFLYAHKLHTNTVYTHHKQVKKYINQAIRRDLFDANKNPYLKFTPSTAPTERTVLSTDEVQRLEALTFKQDEFYLELIRDMFLFSCYTGLRFSDTCAVRHKDIDQDKEGLILNIVAKKTSKQLLLPLYKLHKRKPEALIYKYRIIQEGAEEEPIFHKYTNQYFNRTLKELAALACIPKEITSHVGRHTFATHLASKVPIHILKAILQHSKIETTMGYLHLSNKLVNDALDGVDW</sequence>
<evidence type="ECO:0000313" key="5">
    <source>
        <dbReference type="EMBL" id="BDS10881.1"/>
    </source>
</evidence>
<dbReference type="PROSITE" id="PS51898">
    <property type="entry name" value="TYR_RECOMBINASE"/>
    <property type="match status" value="1"/>
</dbReference>
<dbReference type="Pfam" id="PF00589">
    <property type="entry name" value="Phage_integrase"/>
    <property type="match status" value="1"/>
</dbReference>
<dbReference type="InterPro" id="IPR010998">
    <property type="entry name" value="Integrase_recombinase_N"/>
</dbReference>
<keyword evidence="6" id="KW-1185">Reference proteome</keyword>
<gene>
    <name evidence="5" type="ORF">AsAng_0015910</name>
</gene>
<dbReference type="GO" id="GO:0003677">
    <property type="term" value="F:DNA binding"/>
    <property type="evidence" value="ECO:0007669"/>
    <property type="project" value="UniProtKB-KW"/>
</dbReference>
<dbReference type="RefSeq" id="WP_264792133.1">
    <property type="nucleotide sequence ID" value="NZ_AP026867.1"/>
</dbReference>
<dbReference type="EMBL" id="AP026867">
    <property type="protein sequence ID" value="BDS10881.1"/>
    <property type="molecule type" value="Genomic_DNA"/>
</dbReference>
<protein>
    <submittedName>
        <fullName evidence="5">Site-specific integrase</fullName>
    </submittedName>
</protein>
<accession>A0A916DQS6</accession>
<dbReference type="InterPro" id="IPR050090">
    <property type="entry name" value="Tyrosine_recombinase_XerCD"/>
</dbReference>
<dbReference type="PANTHER" id="PTHR30349:SF64">
    <property type="entry name" value="PROPHAGE INTEGRASE INTD-RELATED"/>
    <property type="match status" value="1"/>
</dbReference>
<dbReference type="CDD" id="cd01185">
    <property type="entry name" value="INTN1_C_like"/>
    <property type="match status" value="1"/>
</dbReference>
<dbReference type="InterPro" id="IPR011010">
    <property type="entry name" value="DNA_brk_join_enz"/>
</dbReference>
<dbReference type="Gene3D" id="1.10.443.10">
    <property type="entry name" value="Intergrase catalytic core"/>
    <property type="match status" value="1"/>
</dbReference>
<evidence type="ECO:0000256" key="1">
    <source>
        <dbReference type="ARBA" id="ARBA00008857"/>
    </source>
</evidence>
<dbReference type="KEGG" id="aup:AsAng_0015910"/>
<dbReference type="AlphaFoldDB" id="A0A916DQS6"/>
<evidence type="ECO:0000313" key="6">
    <source>
        <dbReference type="Proteomes" id="UP001060919"/>
    </source>
</evidence>
<feature type="domain" description="Tyr recombinase" evidence="4">
    <location>
        <begin position="205"/>
        <end position="385"/>
    </location>
</feature>
<evidence type="ECO:0000256" key="2">
    <source>
        <dbReference type="ARBA" id="ARBA00023125"/>
    </source>
</evidence>
<dbReference type="Pfam" id="PF13102">
    <property type="entry name" value="Phage_int_SAM_5"/>
    <property type="match status" value="1"/>
</dbReference>
<proteinExistence type="inferred from homology"/>
<evidence type="ECO:0000259" key="4">
    <source>
        <dbReference type="PROSITE" id="PS51898"/>
    </source>
</evidence>
<dbReference type="GO" id="GO:0006310">
    <property type="term" value="P:DNA recombination"/>
    <property type="evidence" value="ECO:0007669"/>
    <property type="project" value="UniProtKB-KW"/>
</dbReference>
<dbReference type="Proteomes" id="UP001060919">
    <property type="component" value="Chromosome"/>
</dbReference>
<comment type="similarity">
    <text evidence="1">Belongs to the 'phage' integrase family.</text>
</comment>
<organism evidence="5 6">
    <name type="scientific">Aureispira anguillae</name>
    <dbReference type="NCBI Taxonomy" id="2864201"/>
    <lineage>
        <taxon>Bacteria</taxon>
        <taxon>Pseudomonadati</taxon>
        <taxon>Bacteroidota</taxon>
        <taxon>Saprospiria</taxon>
        <taxon>Saprospirales</taxon>
        <taxon>Saprospiraceae</taxon>
        <taxon>Aureispira</taxon>
    </lineage>
</organism>
<name>A0A916DQS6_9BACT</name>
<dbReference type="GO" id="GO:0015074">
    <property type="term" value="P:DNA integration"/>
    <property type="evidence" value="ECO:0007669"/>
    <property type="project" value="InterPro"/>
</dbReference>
<dbReference type="PANTHER" id="PTHR30349">
    <property type="entry name" value="PHAGE INTEGRASE-RELATED"/>
    <property type="match status" value="1"/>
</dbReference>
<keyword evidence="3" id="KW-0233">DNA recombination</keyword>
<dbReference type="InterPro" id="IPR002104">
    <property type="entry name" value="Integrase_catalytic"/>
</dbReference>
<dbReference type="InterPro" id="IPR035386">
    <property type="entry name" value="Arm-DNA-bind_5"/>
</dbReference>
<dbReference type="SUPFAM" id="SSF56349">
    <property type="entry name" value="DNA breaking-rejoining enzymes"/>
    <property type="match status" value="1"/>
</dbReference>
<reference evidence="5" key="1">
    <citation type="submission" date="2022-09" db="EMBL/GenBank/DDBJ databases">
        <title>Aureispira anguillicida sp. nov., isolated from Leptocephalus of Japanese eel Anguilla japonica.</title>
        <authorList>
            <person name="Yuasa K."/>
            <person name="Mekata T."/>
            <person name="Ikunari K."/>
        </authorList>
    </citation>
    <scope>NUCLEOTIDE SEQUENCE</scope>
    <source>
        <strain evidence="5">EL160426</strain>
    </source>
</reference>
<dbReference type="InterPro" id="IPR025269">
    <property type="entry name" value="SAM-like_dom"/>
</dbReference>
<dbReference type="Pfam" id="PF17293">
    <property type="entry name" value="Arm-DNA-bind_5"/>
    <property type="match status" value="1"/>
</dbReference>
<dbReference type="InterPro" id="IPR013762">
    <property type="entry name" value="Integrase-like_cat_sf"/>
</dbReference>
<evidence type="ECO:0000256" key="3">
    <source>
        <dbReference type="ARBA" id="ARBA00023172"/>
    </source>
</evidence>